<evidence type="ECO:0000256" key="3">
    <source>
        <dbReference type="SAM" id="MobiDB-lite"/>
    </source>
</evidence>
<dbReference type="SUPFAM" id="SSF56935">
    <property type="entry name" value="Porins"/>
    <property type="match status" value="1"/>
</dbReference>
<comment type="subcellular location">
    <subcellularLocation>
        <location evidence="2">Cell outer membrane</location>
        <topology evidence="2">Multi-pass membrane protein</topology>
    </subcellularLocation>
</comment>
<protein>
    <recommendedName>
        <fullName evidence="4">TonB-dependent receptor plug domain-containing protein</fullName>
    </recommendedName>
</protein>
<dbReference type="EMBL" id="CP022957">
    <property type="protein sequence ID" value="ASV31466.1"/>
    <property type="molecule type" value="Genomic_DNA"/>
</dbReference>
<dbReference type="InterPro" id="IPR039426">
    <property type="entry name" value="TonB-dep_rcpt-like"/>
</dbReference>
<keyword evidence="2" id="KW-0472">Membrane</keyword>
<sequence length="793" mass="89998">MYKKPFSLVSTIIFLSFHILLMSQDSGPFPDDLERLFNKENITLIQNNDKDFLRTWQEHIVLQTNRNELDSEEPLFFKAFILTGPERVRATLSKVLRIDLLDDKDQVLATQYHRIEDGMAQGAISVPKKMKEGNYLLKAYTQWMKNYRKDTYYERSFDYNGRGQKRNESRQENVEIHVAFYPEGGKLIADLENRLLLKTTNQDGTVLHVEGAIVDETESISIPIKTYFDGMSSVIFVPKAGKKYNFRTTNNESFALPEIKESGFAVNVSSLNPKNLMVRVQSSHELLGSNIFLRGVMDNVPYFEKELEVKTSSMTLDIPKEGIPQGVLEIQLVGQDNALLAKRPVEIGSNELNISITPMENKNAFTLRITDLEGKPVEADLSLGISQADSLDSIFLEKPIDREIGKNRPFKLQNKDRVTLFRKDLDIMTSQEILQQTKVEGLPNTIKYPFQRGLNLYGYAYNMDDELLTNTNIQIFGVSNGGVFTKEIMTDASGVLRLEDLQFEGETELVFRTNGDDTKSRLVRFEPKEDNINNADRSDEENRTKDKAVDKGDIVQSSAWEPVEPDRLIELDEVSVTDKKQSERKKTAPSVYGVIPTKVKFQDLETPQTIPQLFLGIPGVRVQGLGTIEPTVLLPRAAGMGQVLWVLDGMPLVQPTKLSEIISMVNYVDVDRIEILYGAQASIYGSRAGGGAIIIYTRSGSFLDSYNRKDANIKFQGYHDSLNFEKYLEELEKKSRRQQNNLNTLYWNPNLKADDNGEIKVEFKSPIENVSFIKLEATAVTEKGEMGRLKVVY</sequence>
<dbReference type="Proteomes" id="UP000215244">
    <property type="component" value="Chromosome"/>
</dbReference>
<reference evidence="5 6" key="1">
    <citation type="submission" date="2017-08" db="EMBL/GenBank/DDBJ databases">
        <title>The complete genome sequence of Maribacter sp. B1, isolated from deep-sea sediment.</title>
        <authorList>
            <person name="Wu Y.-H."/>
            <person name="Cheng H."/>
            <person name="Xu X.-W."/>
        </authorList>
    </citation>
    <scope>NUCLEOTIDE SEQUENCE [LARGE SCALE GENOMIC DNA]</scope>
    <source>
        <strain evidence="5 6">B1</strain>
    </source>
</reference>
<evidence type="ECO:0000256" key="1">
    <source>
        <dbReference type="ARBA" id="ARBA00022729"/>
    </source>
</evidence>
<keyword evidence="6" id="KW-1185">Reference proteome</keyword>
<proteinExistence type="inferred from homology"/>
<dbReference type="Gene3D" id="2.170.130.10">
    <property type="entry name" value="TonB-dependent receptor, plug domain"/>
    <property type="match status" value="1"/>
</dbReference>
<keyword evidence="2" id="KW-0812">Transmembrane</keyword>
<dbReference type="PROSITE" id="PS52016">
    <property type="entry name" value="TONB_DEPENDENT_REC_3"/>
    <property type="match status" value="1"/>
</dbReference>
<dbReference type="GO" id="GO:0044718">
    <property type="term" value="P:siderophore transmembrane transport"/>
    <property type="evidence" value="ECO:0007669"/>
    <property type="project" value="TreeGrafter"/>
</dbReference>
<dbReference type="PANTHER" id="PTHR30069:SF29">
    <property type="entry name" value="HEMOGLOBIN AND HEMOGLOBIN-HAPTOGLOBIN-BINDING PROTEIN 1-RELATED"/>
    <property type="match status" value="1"/>
</dbReference>
<dbReference type="GO" id="GO:0009279">
    <property type="term" value="C:cell outer membrane"/>
    <property type="evidence" value="ECO:0007669"/>
    <property type="project" value="UniProtKB-SubCell"/>
</dbReference>
<name>A0A223V844_9FLAO</name>
<dbReference type="KEGG" id="marb:CJ263_15240"/>
<feature type="region of interest" description="Disordered" evidence="3">
    <location>
        <begin position="525"/>
        <end position="549"/>
    </location>
</feature>
<dbReference type="PANTHER" id="PTHR30069">
    <property type="entry name" value="TONB-DEPENDENT OUTER MEMBRANE RECEPTOR"/>
    <property type="match status" value="1"/>
</dbReference>
<dbReference type="InterPro" id="IPR037066">
    <property type="entry name" value="Plug_dom_sf"/>
</dbReference>
<feature type="domain" description="TonB-dependent receptor plug" evidence="4">
    <location>
        <begin position="606"/>
        <end position="692"/>
    </location>
</feature>
<evidence type="ECO:0000313" key="5">
    <source>
        <dbReference type="EMBL" id="ASV31466.1"/>
    </source>
</evidence>
<organism evidence="5 6">
    <name type="scientific">Maribacter cobaltidurans</name>
    <dbReference type="NCBI Taxonomy" id="1178778"/>
    <lineage>
        <taxon>Bacteria</taxon>
        <taxon>Pseudomonadati</taxon>
        <taxon>Bacteroidota</taxon>
        <taxon>Flavobacteriia</taxon>
        <taxon>Flavobacteriales</taxon>
        <taxon>Flavobacteriaceae</taxon>
        <taxon>Maribacter</taxon>
    </lineage>
</organism>
<evidence type="ECO:0000313" key="6">
    <source>
        <dbReference type="Proteomes" id="UP000215244"/>
    </source>
</evidence>
<keyword evidence="2" id="KW-1134">Transmembrane beta strand</keyword>
<comment type="similarity">
    <text evidence="2">Belongs to the TonB-dependent receptor family.</text>
</comment>
<dbReference type="InterPro" id="IPR012910">
    <property type="entry name" value="Plug_dom"/>
</dbReference>
<evidence type="ECO:0000259" key="4">
    <source>
        <dbReference type="Pfam" id="PF07715"/>
    </source>
</evidence>
<dbReference type="GO" id="GO:0015344">
    <property type="term" value="F:siderophore uptake transmembrane transporter activity"/>
    <property type="evidence" value="ECO:0007669"/>
    <property type="project" value="TreeGrafter"/>
</dbReference>
<gene>
    <name evidence="5" type="ORF">CJ263_15240</name>
</gene>
<accession>A0A223V844</accession>
<dbReference type="AlphaFoldDB" id="A0A223V844"/>
<keyword evidence="2" id="KW-0998">Cell outer membrane</keyword>
<keyword evidence="2" id="KW-0813">Transport</keyword>
<dbReference type="Pfam" id="PF07715">
    <property type="entry name" value="Plug"/>
    <property type="match status" value="1"/>
</dbReference>
<evidence type="ECO:0000256" key="2">
    <source>
        <dbReference type="PROSITE-ProRule" id="PRU01360"/>
    </source>
</evidence>
<keyword evidence="1" id="KW-0732">Signal</keyword>